<dbReference type="InterPro" id="IPR027417">
    <property type="entry name" value="P-loop_NTPase"/>
</dbReference>
<name>A0AAE8C4T0_9CAUD</name>
<proteinExistence type="predicted"/>
<feature type="active site" description="Proton acceptor" evidence="2">
    <location>
        <position position="82"/>
    </location>
</feature>
<keyword evidence="3" id="KW-0067">ATP-binding</keyword>
<feature type="domain" description="Deoxynucleoside kinase" evidence="4">
    <location>
        <begin position="4"/>
        <end position="187"/>
    </location>
</feature>
<dbReference type="Pfam" id="PF01712">
    <property type="entry name" value="dNK"/>
    <property type="match status" value="1"/>
</dbReference>
<accession>A0AAE8C4T0</accession>
<dbReference type="GO" id="GO:0071897">
    <property type="term" value="P:DNA biosynthetic process"/>
    <property type="evidence" value="ECO:0007669"/>
    <property type="project" value="UniProtKB-KW"/>
</dbReference>
<gene>
    <name evidence="5" type="ORF">PODOV006v2_p0032</name>
</gene>
<dbReference type="GO" id="GO:0005524">
    <property type="term" value="F:ATP binding"/>
    <property type="evidence" value="ECO:0007669"/>
    <property type="project" value="UniProtKB-KW"/>
</dbReference>
<dbReference type="GO" id="GO:0019136">
    <property type="term" value="F:deoxynucleoside kinase activity"/>
    <property type="evidence" value="ECO:0007669"/>
    <property type="project" value="InterPro"/>
</dbReference>
<evidence type="ECO:0000256" key="3">
    <source>
        <dbReference type="PIRSR" id="PIRSR000705-3"/>
    </source>
</evidence>
<dbReference type="InterPro" id="IPR002624">
    <property type="entry name" value="DCK/DGK"/>
</dbReference>
<reference evidence="5" key="1">
    <citation type="submission" date="2021-03" db="EMBL/GenBank/DDBJ databases">
        <title>Rapid evolution of virus immunity in the wild.</title>
        <authorList>
            <person name="Piel D."/>
            <person name="Bruto M."/>
            <person name="Labreuche Y."/>
            <person name="Blanquart F."/>
            <person name="Chenivesse S."/>
            <person name="Lepanse S."/>
            <person name="James A."/>
            <person name="Garcia Cruz R."/>
            <person name="Dubert J."/>
            <person name="Petton B."/>
            <person name="Lieberman E."/>
            <person name="Wegner M.K."/>
            <person name="Hussain F.A."/>
            <person name="Kauffman K.K."/>
            <person name="Polz M.F."/>
            <person name="Gandon S."/>
            <person name="Bikard D."/>
            <person name="Le Roux F."/>
        </authorList>
    </citation>
    <scope>NUCLEOTIDE SEQUENCE</scope>
</reference>
<dbReference type="Proteomes" id="UP000828465">
    <property type="component" value="Segment"/>
</dbReference>
<keyword evidence="5" id="KW-0418">Kinase</keyword>
<evidence type="ECO:0000313" key="5">
    <source>
        <dbReference type="EMBL" id="QZI86126.1"/>
    </source>
</evidence>
<dbReference type="PANTHER" id="PTHR10513:SF35">
    <property type="entry name" value="DEOXYADENOSINE KINASE"/>
    <property type="match status" value="1"/>
</dbReference>
<dbReference type="Gene3D" id="3.40.50.300">
    <property type="entry name" value="P-loop containing nucleotide triphosphate hydrolases"/>
    <property type="match status" value="1"/>
</dbReference>
<keyword evidence="1" id="KW-0237">DNA synthesis</keyword>
<evidence type="ECO:0000256" key="2">
    <source>
        <dbReference type="PIRSR" id="PIRSR000705-1"/>
    </source>
</evidence>
<dbReference type="PANTHER" id="PTHR10513">
    <property type="entry name" value="DEOXYNUCLEOSIDE KINASE"/>
    <property type="match status" value="1"/>
</dbReference>
<evidence type="ECO:0000259" key="4">
    <source>
        <dbReference type="Pfam" id="PF01712"/>
    </source>
</evidence>
<dbReference type="SUPFAM" id="SSF52540">
    <property type="entry name" value="P-loop containing nucleoside triphosphate hydrolases"/>
    <property type="match status" value="1"/>
</dbReference>
<keyword evidence="6" id="KW-1185">Reference proteome</keyword>
<feature type="binding site" evidence="3">
    <location>
        <begin position="142"/>
        <end position="146"/>
    </location>
    <ligand>
        <name>ATP</name>
        <dbReference type="ChEBI" id="CHEBI:30616"/>
    </ligand>
</feature>
<protein>
    <submittedName>
        <fullName evidence="5">Deoxyribonucleoside kinase</fullName>
    </submittedName>
</protein>
<dbReference type="InterPro" id="IPR031314">
    <property type="entry name" value="DNK_dom"/>
</dbReference>
<keyword evidence="3" id="KW-0547">Nucleotide-binding</keyword>
<sequence>MRIICVEGNIGAGKSTMLPALALALGAEYILEPVDSDGEFRRLLTAFLEGGVDERNDFQMYMTNQRADMLVDLDPEGFYLIERSLLSDLVFTHATMSQYENTAEEAARHMDCYKHLIARLHDYPVMDKCLYLKTTPEVAYQRMVNRGRAGEVEGTSLEYMQDISAFHDAVLPQVCRKAGTELVTVDWDKGVPMHELVELLR</sequence>
<dbReference type="EMBL" id="MW865291">
    <property type="protein sequence ID" value="QZI86126.1"/>
    <property type="molecule type" value="Genomic_DNA"/>
</dbReference>
<evidence type="ECO:0000256" key="1">
    <source>
        <dbReference type="ARBA" id="ARBA00022634"/>
    </source>
</evidence>
<organism evidence="5 6">
    <name type="scientific">Vibrio phage 15E36.1</name>
    <dbReference type="NCBI Taxonomy" id="2859290"/>
    <lineage>
        <taxon>Viruses</taxon>
        <taxon>Duplodnaviria</taxon>
        <taxon>Heunggongvirae</taxon>
        <taxon>Uroviricota</taxon>
        <taxon>Caudoviricetes</taxon>
        <taxon>Autographivirales</taxon>
        <taxon>Autosignataviridae</taxon>
        <taxon>Colwellvirinae</taxon>
        <taxon>Roscoffvirus</taxon>
        <taxon>Roscoffvirus rv15E36</taxon>
    </lineage>
</organism>
<feature type="binding site" evidence="3">
    <location>
        <begin position="8"/>
        <end position="16"/>
    </location>
    <ligand>
        <name>ATP</name>
        <dbReference type="ChEBI" id="CHEBI:30616"/>
    </ligand>
</feature>
<dbReference type="PIRSF" id="PIRSF000705">
    <property type="entry name" value="DNK"/>
    <property type="match status" value="1"/>
</dbReference>
<evidence type="ECO:0000313" key="6">
    <source>
        <dbReference type="Proteomes" id="UP000828465"/>
    </source>
</evidence>
<keyword evidence="5" id="KW-0808">Transferase</keyword>
<dbReference type="InterPro" id="IPR050566">
    <property type="entry name" value="Deoxyribonucleoside_kinase"/>
</dbReference>